<organism evidence="2 3">
    <name type="scientific">Bacteroides uniformis</name>
    <dbReference type="NCBI Taxonomy" id="820"/>
    <lineage>
        <taxon>Bacteria</taxon>
        <taxon>Pseudomonadati</taxon>
        <taxon>Bacteroidota</taxon>
        <taxon>Bacteroidia</taxon>
        <taxon>Bacteroidales</taxon>
        <taxon>Bacteroidaceae</taxon>
        <taxon>Bacteroides</taxon>
    </lineage>
</organism>
<dbReference type="AlphaFoldDB" id="A0A174IV14"/>
<sequence length="565" mass="59803">MKKIYTLLVGALALLSACHEPEYVLPTADRQGLSSLTAIFTSGPFVDQEMAKLSISEDETSDRYVIQVPWYYPETSDDETAQYMSKVRVRAELQPNCNIEPGLGILDLTQENYFTYTNAQGVQRKICITGERVKSNKCELLAFSINEPVVAGVVNKGAKKVALITPDDLSACLAEAQVSPHATISPDPSAAAINYNEPVEFTVTADNGVDKAVYTVMKEIPEKIAKGFNANHTELLFNFDPVSNFGAPNYAVGVGPTLAALGGRLVVCYGDGSTPVYLNGLNGSKMGEINLGSAQAGSVTNDEAENLLIVNHANGGETVNIYRTASVKDAPTLFHSFTNSSTFPMGAKIKVIGNIDGDAIIIVPNEGIAGVSSSSEFTVILVRGGAVAGVQAMNIASTGVAWGGAPVNTAGIAAAGIDPTAGVFESMYDPSNFHWIKSDGSIGVELGSDSSGWGKNPNCIDTKRFNNATYAALFVVSHFPHWGMGPELYVFNADDPAAISGDNVWDSPALAMKNNAIDWYQTADAGIASGDVVIAPSANGFKMYVYYYDHNSGVIGGYATDCIAD</sequence>
<dbReference type="Proteomes" id="UP000095419">
    <property type="component" value="Unassembled WGS sequence"/>
</dbReference>
<feature type="domain" description="DUF5018" evidence="1">
    <location>
        <begin position="7"/>
        <end position="355"/>
    </location>
</feature>
<dbReference type="PROSITE" id="PS51257">
    <property type="entry name" value="PROKAR_LIPOPROTEIN"/>
    <property type="match status" value="1"/>
</dbReference>
<dbReference type="Pfam" id="PF16410">
    <property type="entry name" value="DUF5018"/>
    <property type="match status" value="1"/>
</dbReference>
<protein>
    <recommendedName>
        <fullName evidence="1">DUF5018 domain-containing protein</fullName>
    </recommendedName>
</protein>
<accession>A0A174IV14</accession>
<evidence type="ECO:0000313" key="2">
    <source>
        <dbReference type="EMBL" id="CUO91214.1"/>
    </source>
</evidence>
<dbReference type="RefSeq" id="WP_057088852.1">
    <property type="nucleotide sequence ID" value="NZ_CAXTFW010000012.1"/>
</dbReference>
<evidence type="ECO:0000313" key="3">
    <source>
        <dbReference type="Proteomes" id="UP000095419"/>
    </source>
</evidence>
<dbReference type="Gene3D" id="2.60.40.2340">
    <property type="match status" value="1"/>
</dbReference>
<gene>
    <name evidence="2" type="ORF">ERS417307_02726</name>
</gene>
<evidence type="ECO:0000259" key="1">
    <source>
        <dbReference type="Pfam" id="PF16410"/>
    </source>
</evidence>
<dbReference type="InterPro" id="IPR032186">
    <property type="entry name" value="DUF5018"/>
</dbReference>
<name>A0A174IV14_BACUN</name>
<proteinExistence type="predicted"/>
<reference evidence="2 3" key="1">
    <citation type="submission" date="2015-09" db="EMBL/GenBank/DDBJ databases">
        <authorList>
            <consortium name="Pathogen Informatics"/>
        </authorList>
    </citation>
    <scope>NUCLEOTIDE SEQUENCE [LARGE SCALE GENOMIC DNA]</scope>
    <source>
        <strain evidence="2 3">2789STDY5608791</strain>
    </source>
</reference>
<dbReference type="EMBL" id="CYZF01000007">
    <property type="protein sequence ID" value="CUO91214.1"/>
    <property type="molecule type" value="Genomic_DNA"/>
</dbReference>